<dbReference type="InterPro" id="IPR036390">
    <property type="entry name" value="WH_DNA-bd_sf"/>
</dbReference>
<dbReference type="RefSeq" id="WP_189635078.1">
    <property type="nucleotide sequence ID" value="NZ_BMYQ01000015.1"/>
</dbReference>
<evidence type="ECO:0000259" key="1">
    <source>
        <dbReference type="PROSITE" id="PS50995"/>
    </source>
</evidence>
<gene>
    <name evidence="2" type="ORF">GCM10011452_34020</name>
</gene>
<dbReference type="GO" id="GO:0003700">
    <property type="term" value="F:DNA-binding transcription factor activity"/>
    <property type="evidence" value="ECO:0007669"/>
    <property type="project" value="InterPro"/>
</dbReference>
<dbReference type="Proteomes" id="UP000628984">
    <property type="component" value="Unassembled WGS sequence"/>
</dbReference>
<dbReference type="GO" id="GO:0006950">
    <property type="term" value="P:response to stress"/>
    <property type="evidence" value="ECO:0007669"/>
    <property type="project" value="TreeGrafter"/>
</dbReference>
<dbReference type="Pfam" id="PF12802">
    <property type="entry name" value="MarR_2"/>
    <property type="match status" value="1"/>
</dbReference>
<dbReference type="Gene3D" id="1.10.10.10">
    <property type="entry name" value="Winged helix-like DNA-binding domain superfamily/Winged helix DNA-binding domain"/>
    <property type="match status" value="1"/>
</dbReference>
<dbReference type="InterPro" id="IPR036388">
    <property type="entry name" value="WH-like_DNA-bd_sf"/>
</dbReference>
<dbReference type="SMART" id="SM00347">
    <property type="entry name" value="HTH_MARR"/>
    <property type="match status" value="1"/>
</dbReference>
<comment type="caution">
    <text evidence="2">The sequence shown here is derived from an EMBL/GenBank/DDBJ whole genome shotgun (WGS) entry which is preliminary data.</text>
</comment>
<dbReference type="EMBL" id="BMYQ01000015">
    <property type="protein sequence ID" value="GGW42881.1"/>
    <property type="molecule type" value="Genomic_DNA"/>
</dbReference>
<evidence type="ECO:0000313" key="2">
    <source>
        <dbReference type="EMBL" id="GGW42881.1"/>
    </source>
</evidence>
<dbReference type="PROSITE" id="PS50995">
    <property type="entry name" value="HTH_MARR_2"/>
    <property type="match status" value="1"/>
</dbReference>
<dbReference type="AlphaFoldDB" id="A0A918MPY7"/>
<keyword evidence="3" id="KW-1185">Reference proteome</keyword>
<reference evidence="2" key="2">
    <citation type="submission" date="2020-09" db="EMBL/GenBank/DDBJ databases">
        <authorList>
            <person name="Sun Q."/>
            <person name="Kim S."/>
        </authorList>
    </citation>
    <scope>NUCLEOTIDE SEQUENCE</scope>
    <source>
        <strain evidence="2">KCTC 23714</strain>
    </source>
</reference>
<feature type="domain" description="HTH marR-type" evidence="1">
    <location>
        <begin position="9"/>
        <end position="142"/>
    </location>
</feature>
<protein>
    <recommendedName>
        <fullName evidence="1">HTH marR-type domain-containing protein</fullName>
    </recommendedName>
</protein>
<dbReference type="SUPFAM" id="SSF46785">
    <property type="entry name" value="Winged helix' DNA-binding domain"/>
    <property type="match status" value="1"/>
</dbReference>
<proteinExistence type="predicted"/>
<accession>A0A918MPY7</accession>
<organism evidence="2 3">
    <name type="scientific">Gemmobacter lanyuensis</name>
    <dbReference type="NCBI Taxonomy" id="1054497"/>
    <lineage>
        <taxon>Bacteria</taxon>
        <taxon>Pseudomonadati</taxon>
        <taxon>Pseudomonadota</taxon>
        <taxon>Alphaproteobacteria</taxon>
        <taxon>Rhodobacterales</taxon>
        <taxon>Paracoccaceae</taxon>
        <taxon>Gemmobacter</taxon>
    </lineage>
</organism>
<sequence>MESEGTMLRQSFTYQLASIAEDAVRPPARLFELRFGLNVHDLRVLRLIDDQPGVTFTSLAKQTKFERSATSRILSRLIKAKLVRREIDEDDARHFRLFVTEAGVALRSKADPLSLEMEALILSALTEGERSEFRRMLDKLSGWLATEFPEQLARRYPDAAAPVRRKRQQG</sequence>
<dbReference type="PANTHER" id="PTHR33164:SF43">
    <property type="entry name" value="HTH-TYPE TRANSCRIPTIONAL REPRESSOR YETL"/>
    <property type="match status" value="1"/>
</dbReference>
<name>A0A918MPY7_9RHOB</name>
<dbReference type="PRINTS" id="PR00598">
    <property type="entry name" value="HTHMARR"/>
</dbReference>
<dbReference type="InterPro" id="IPR039422">
    <property type="entry name" value="MarR/SlyA-like"/>
</dbReference>
<reference evidence="2" key="1">
    <citation type="journal article" date="2014" name="Int. J. Syst. Evol. Microbiol.">
        <title>Complete genome sequence of Corynebacterium casei LMG S-19264T (=DSM 44701T), isolated from a smear-ripened cheese.</title>
        <authorList>
            <consortium name="US DOE Joint Genome Institute (JGI-PGF)"/>
            <person name="Walter F."/>
            <person name="Albersmeier A."/>
            <person name="Kalinowski J."/>
            <person name="Ruckert C."/>
        </authorList>
    </citation>
    <scope>NUCLEOTIDE SEQUENCE</scope>
    <source>
        <strain evidence="2">KCTC 23714</strain>
    </source>
</reference>
<evidence type="ECO:0000313" key="3">
    <source>
        <dbReference type="Proteomes" id="UP000628984"/>
    </source>
</evidence>
<dbReference type="PANTHER" id="PTHR33164">
    <property type="entry name" value="TRANSCRIPTIONAL REGULATOR, MARR FAMILY"/>
    <property type="match status" value="1"/>
</dbReference>
<dbReference type="InterPro" id="IPR000835">
    <property type="entry name" value="HTH_MarR-typ"/>
</dbReference>